<name>A0A139IA51_9PEZI</name>
<feature type="compositionally biased region" description="Basic residues" evidence="2">
    <location>
        <begin position="27"/>
        <end position="38"/>
    </location>
</feature>
<feature type="binding site" evidence="1">
    <location>
        <position position="1123"/>
    </location>
    <ligand>
        <name>2-oxoglutarate</name>
        <dbReference type="ChEBI" id="CHEBI:16810"/>
    </ligand>
</feature>
<dbReference type="OrthoDB" id="2163491at2759"/>
<dbReference type="SUPFAM" id="SSF51197">
    <property type="entry name" value="Clavaminate synthase-like"/>
    <property type="match status" value="1"/>
</dbReference>
<dbReference type="GO" id="GO:0051747">
    <property type="term" value="F:cytosine C-5 DNA demethylase activity"/>
    <property type="evidence" value="ECO:0007669"/>
    <property type="project" value="TreeGrafter"/>
</dbReference>
<feature type="region of interest" description="Disordered" evidence="2">
    <location>
        <begin position="1"/>
        <end position="158"/>
    </location>
</feature>
<keyword evidence="4" id="KW-1185">Reference proteome</keyword>
<dbReference type="GO" id="GO:0008198">
    <property type="term" value="F:ferrous iron binding"/>
    <property type="evidence" value="ECO:0007669"/>
    <property type="project" value="TreeGrafter"/>
</dbReference>
<feature type="compositionally biased region" description="Polar residues" evidence="2">
    <location>
        <begin position="51"/>
        <end position="61"/>
    </location>
</feature>
<evidence type="ECO:0000313" key="3">
    <source>
        <dbReference type="EMBL" id="KXT11465.1"/>
    </source>
</evidence>
<feature type="compositionally biased region" description="Polar residues" evidence="2">
    <location>
        <begin position="177"/>
        <end position="198"/>
    </location>
</feature>
<sequence length="1310" mass="144981">MEPDNNGSKKRKSTSSSQGVELQTSIKRIRTASKKGTLHRPAGVAKFASATDKSLATNHGMSNRKKTARTRPGVSQVVAEMAGKAPSGSEAQNLLRDPDGHRAKMVTSDPTDGSTKSTRGSISQKPRKRPGPNARSITAVGPDTDDPALSGAPFDANSAEHIRGREIAGIECENTSKTTVSTHAKQEQLPTPVSTQDIQEPEDDDGADIVSLPSETPRARINSSCRESYHFEKSGPHNLTADPGLMTPDHAAEGNDVRGTQSPDALSDLSDSMFAEYGIELPVAAPTSSTAAVVEGPVAHDSAEVIATSARSGAINARQQHNDRQEADELAGSLEAPVPLSSTEASNETAVHEHSQSLDSPGMMRSRSRRSIKPVFRYGQLVETTAAVIAATKEQDSYADEEPYVQGNTEFDNDNYDMHKDDVIDLEDDPAFSGHKKIKSPKRTRKTPAPVQRLQEFMFTPRTPARAGLVRLKMSPESVSIAMNAASPAWRISGPPAKSSAYNRVVKAKVIKQKKLAKPSPQQPAPLLFMAETSESGLDPTLLALSKKLSHREPLALKPKPAGKPEVWADSRQALCETVPYFRMPQSGCHQNDRHVYAFLFDASGHCREYMDSDVIIARAGGSMEGDGTGQMLQKKDHLMSESQVQSVLNDIEHQNPVVIIAGNRHEGAICKFPHRYNVLGWFKPVAVWAEKTMGKGAKVWTTIKYRFERLDPTTTPWYAPAQRVLAEEEYNSIGPPVFRTCSQCNTRYPITYLNGWMCLNADCERFWKLEDGRDAPHGRLPYDPAFLITRTRWTNEQEPFGVRPAIPNIGATVGDNLTYINTRGICCPQCGRCSSRRLFKGWKCDNPSCTYQNFPKHIPVKPEMLRNPWDSVGDNIGDGPALAKNKHEKELGVKVSVSHRLGFKIYSYTFEGINGKFVHAVSNSAINRQPRGPDEMFAAMQQQEDPGMDLHLERRRFNGKWVAAADNSYSSLFRAIQEGDQRRASDNETIRRESFLSQLVGSSATIAEADVSSDLTRQLQEAAAEAQPETEGSSDIAQAVDEVPEAVEDGDFMTAFSINYGMPYKFVATGASLPFTNAPWPVRACQADLNWASKNFLTAQGHQEFNELLIFAYLQGQKIEYHDDGESGLGPRISTLSLGGKAKMHLRMKQKHHVGCSKSGILNTERPVPGGIEGHTMYEKRLAAWQELQTFDLSTKHGKATYERRRKEMPKELGLYEKRTKKAGDWVTITLNHGDIVLMEGYEIQQYLEHKVVPEGCLRFAMTCRTVLPEHLKPEERPTYGVEPHDPSISSLYRMDEEERQWRWSEMDG</sequence>
<organism evidence="3 4">
    <name type="scientific">Pseudocercospora musae</name>
    <dbReference type="NCBI Taxonomy" id="113226"/>
    <lineage>
        <taxon>Eukaryota</taxon>
        <taxon>Fungi</taxon>
        <taxon>Dikarya</taxon>
        <taxon>Ascomycota</taxon>
        <taxon>Pezizomycotina</taxon>
        <taxon>Dothideomycetes</taxon>
        <taxon>Dothideomycetidae</taxon>
        <taxon>Mycosphaerellales</taxon>
        <taxon>Mycosphaerellaceae</taxon>
        <taxon>Pseudocercospora</taxon>
    </lineage>
</organism>
<protein>
    <submittedName>
        <fullName evidence="3">Uncharacterized protein</fullName>
    </submittedName>
</protein>
<evidence type="ECO:0000313" key="4">
    <source>
        <dbReference type="Proteomes" id="UP000073492"/>
    </source>
</evidence>
<feature type="compositionally biased region" description="Polar residues" evidence="2">
    <location>
        <begin position="340"/>
        <end position="349"/>
    </location>
</feature>
<feature type="compositionally biased region" description="Polar residues" evidence="2">
    <location>
        <begin position="108"/>
        <end position="124"/>
    </location>
</feature>
<proteinExistence type="predicted"/>
<reference evidence="3 4" key="1">
    <citation type="submission" date="2015-07" db="EMBL/GenBank/DDBJ databases">
        <title>Comparative genomics of the Sigatoka disease complex on banana suggests a link between parallel evolutionary changes in Pseudocercospora fijiensis and Pseudocercospora eumusae and increased virulence on the banana host.</title>
        <authorList>
            <person name="Chang T.-C."/>
            <person name="Salvucci A."/>
            <person name="Crous P.W."/>
            <person name="Stergiopoulos I."/>
        </authorList>
    </citation>
    <scope>NUCLEOTIDE SEQUENCE [LARGE SCALE GENOMIC DNA]</scope>
    <source>
        <strain evidence="3 4">CBS 116634</strain>
    </source>
</reference>
<dbReference type="InterPro" id="IPR032852">
    <property type="entry name" value="ALKBH2"/>
</dbReference>
<dbReference type="PANTHER" id="PTHR31573">
    <property type="entry name" value="ALPHA-KETOGLUTARATE-DEPENDENT DIOXYGENASE ALKB HOMOLOG 2"/>
    <property type="match status" value="1"/>
</dbReference>
<dbReference type="Gene3D" id="2.60.120.590">
    <property type="entry name" value="Alpha-ketoglutarate-dependent dioxygenase AlkB-like"/>
    <property type="match status" value="1"/>
</dbReference>
<comment type="caution">
    <text evidence="3">The sequence shown here is derived from an EMBL/GenBank/DDBJ whole genome shotgun (WGS) entry which is preliminary data.</text>
</comment>
<evidence type="ECO:0000256" key="1">
    <source>
        <dbReference type="PIRSR" id="PIRSR632852-1"/>
    </source>
</evidence>
<dbReference type="Proteomes" id="UP000073492">
    <property type="component" value="Unassembled WGS sequence"/>
</dbReference>
<evidence type="ECO:0000256" key="2">
    <source>
        <dbReference type="SAM" id="MobiDB-lite"/>
    </source>
</evidence>
<gene>
    <name evidence="3" type="ORF">AC579_3302</name>
</gene>
<dbReference type="PANTHER" id="PTHR31573:SF4">
    <property type="entry name" value="FE2OG DIOXYGENASE DOMAIN-CONTAINING PROTEIN"/>
    <property type="match status" value="1"/>
</dbReference>
<feature type="region of interest" description="Disordered" evidence="2">
    <location>
        <begin position="230"/>
        <end position="268"/>
    </location>
</feature>
<feature type="binding site" evidence="1">
    <location>
        <position position="1114"/>
    </location>
    <ligand>
        <name>2-oxoglutarate</name>
        <dbReference type="ChEBI" id="CHEBI:16810"/>
    </ligand>
</feature>
<dbReference type="EMBL" id="LFZO01000199">
    <property type="protein sequence ID" value="KXT11465.1"/>
    <property type="molecule type" value="Genomic_DNA"/>
</dbReference>
<accession>A0A139IA51</accession>
<feature type="region of interest" description="Disordered" evidence="2">
    <location>
        <begin position="177"/>
        <end position="216"/>
    </location>
</feature>
<dbReference type="GO" id="GO:0006307">
    <property type="term" value="P:DNA alkylation repair"/>
    <property type="evidence" value="ECO:0007669"/>
    <property type="project" value="TreeGrafter"/>
</dbReference>
<feature type="compositionally biased region" description="Polar residues" evidence="2">
    <location>
        <begin position="14"/>
        <end position="26"/>
    </location>
</feature>
<dbReference type="InterPro" id="IPR037151">
    <property type="entry name" value="AlkB-like_sf"/>
</dbReference>
<dbReference type="GO" id="GO:0035516">
    <property type="term" value="F:broad specificity oxidative DNA demethylase activity"/>
    <property type="evidence" value="ECO:0007669"/>
    <property type="project" value="TreeGrafter"/>
</dbReference>
<feature type="region of interest" description="Disordered" evidence="2">
    <location>
        <begin position="338"/>
        <end position="366"/>
    </location>
</feature>
<dbReference type="STRING" id="113226.A0A139IA51"/>